<sequence length="76" mass="7714">MSAVGGGATRRHSKPCHDGRLVRQDTAAGTGVTCARRRTASGGERSPWHGTPAANCARTIRAVRMTGAAVDAGVAA</sequence>
<accession>A0A7K0E2E7</accession>
<dbReference type="AlphaFoldDB" id="A0A7K0E2E7"/>
<name>A0A7K0E2E7_9NOCA</name>
<gene>
    <name evidence="2" type="ORF">NRB56_69330</name>
</gene>
<evidence type="ECO:0000313" key="3">
    <source>
        <dbReference type="Proteomes" id="UP000431401"/>
    </source>
</evidence>
<reference evidence="2 3" key="1">
    <citation type="submission" date="2019-10" db="EMBL/GenBank/DDBJ databases">
        <title>Nocardia macrotermitis sp. nov. and Nocardia aurantia sp. nov., isolated from the gut of fungus growing-termite Macrotermes natalensis.</title>
        <authorList>
            <person name="Benndorf R."/>
            <person name="Schwitalla J."/>
            <person name="Martin K."/>
            <person name="De Beer W."/>
            <person name="Kaster A.-K."/>
            <person name="Vollmers J."/>
            <person name="Poulsen M."/>
            <person name="Beemelmanns C."/>
        </authorList>
    </citation>
    <scope>NUCLEOTIDE SEQUENCE [LARGE SCALE GENOMIC DNA]</scope>
    <source>
        <strain evidence="2 3">RB56</strain>
    </source>
</reference>
<proteinExistence type="predicted"/>
<feature type="region of interest" description="Disordered" evidence="1">
    <location>
        <begin position="1"/>
        <end position="52"/>
    </location>
</feature>
<dbReference type="EMBL" id="WEGI01000018">
    <property type="protein sequence ID" value="MQY31324.1"/>
    <property type="molecule type" value="Genomic_DNA"/>
</dbReference>
<protein>
    <submittedName>
        <fullName evidence="2">Uncharacterized protein</fullName>
    </submittedName>
</protein>
<organism evidence="2 3">
    <name type="scientific">Nocardia aurantia</name>
    <dbReference type="NCBI Taxonomy" id="2585199"/>
    <lineage>
        <taxon>Bacteria</taxon>
        <taxon>Bacillati</taxon>
        <taxon>Actinomycetota</taxon>
        <taxon>Actinomycetes</taxon>
        <taxon>Mycobacteriales</taxon>
        <taxon>Nocardiaceae</taxon>
        <taxon>Nocardia</taxon>
    </lineage>
</organism>
<evidence type="ECO:0000256" key="1">
    <source>
        <dbReference type="SAM" id="MobiDB-lite"/>
    </source>
</evidence>
<comment type="caution">
    <text evidence="2">The sequence shown here is derived from an EMBL/GenBank/DDBJ whole genome shotgun (WGS) entry which is preliminary data.</text>
</comment>
<keyword evidence="3" id="KW-1185">Reference proteome</keyword>
<evidence type="ECO:0000313" key="2">
    <source>
        <dbReference type="EMBL" id="MQY31324.1"/>
    </source>
</evidence>
<dbReference type="Proteomes" id="UP000431401">
    <property type="component" value="Unassembled WGS sequence"/>
</dbReference>